<reference evidence="2" key="1">
    <citation type="submission" date="2016-03" db="EMBL/GenBank/DDBJ databases">
        <title>Draft genome sequence of Rosellinia necatrix.</title>
        <authorList>
            <person name="Kanematsu S."/>
        </authorList>
    </citation>
    <scope>NUCLEOTIDE SEQUENCE [LARGE SCALE GENOMIC DNA]</scope>
    <source>
        <strain evidence="2">W97</strain>
    </source>
</reference>
<feature type="chain" id="PRO_5010729908" evidence="1">
    <location>
        <begin position="19"/>
        <end position="86"/>
    </location>
</feature>
<organism evidence="2">
    <name type="scientific">Rosellinia necatrix</name>
    <name type="common">White root-rot fungus</name>
    <dbReference type="NCBI Taxonomy" id="77044"/>
    <lineage>
        <taxon>Eukaryota</taxon>
        <taxon>Fungi</taxon>
        <taxon>Dikarya</taxon>
        <taxon>Ascomycota</taxon>
        <taxon>Pezizomycotina</taxon>
        <taxon>Sordariomycetes</taxon>
        <taxon>Xylariomycetidae</taxon>
        <taxon>Xylariales</taxon>
        <taxon>Xylariaceae</taxon>
        <taxon>Rosellinia</taxon>
    </lineage>
</organism>
<dbReference type="Proteomes" id="UP000054516">
    <property type="component" value="Unassembled WGS sequence"/>
</dbReference>
<evidence type="ECO:0000313" key="3">
    <source>
        <dbReference type="Proteomes" id="UP000054516"/>
    </source>
</evidence>
<protein>
    <submittedName>
        <fullName evidence="2">Uncharacterized protein</fullName>
    </submittedName>
</protein>
<dbReference type="EMBL" id="DF977497">
    <property type="protein sequence ID" value="GAP90714.1"/>
    <property type="molecule type" value="Genomic_DNA"/>
</dbReference>
<gene>
    <name evidence="2" type="ORF">SAMD00023353_5200440</name>
</gene>
<accession>A0A1W2TQI5</accession>
<keyword evidence="1" id="KW-0732">Signal</keyword>
<dbReference type="AlphaFoldDB" id="A0A1W2TQI5"/>
<evidence type="ECO:0000313" key="2">
    <source>
        <dbReference type="EMBL" id="GAP90714.1"/>
    </source>
</evidence>
<keyword evidence="3" id="KW-1185">Reference proteome</keyword>
<sequence>MKFTPFMLIGVLATAVSAAPAPADDAGGCPLGFESKCCGRDGTCTKYTGPPISPYEFKLYCNKNREIPACCHIPDGPCLYIPSGFD</sequence>
<proteinExistence type="predicted"/>
<name>A0A1W2TQI5_ROSNE</name>
<feature type="signal peptide" evidence="1">
    <location>
        <begin position="1"/>
        <end position="18"/>
    </location>
</feature>
<evidence type="ECO:0000256" key="1">
    <source>
        <dbReference type="SAM" id="SignalP"/>
    </source>
</evidence>